<evidence type="ECO:0000313" key="2">
    <source>
        <dbReference type="Proteomes" id="UP001472677"/>
    </source>
</evidence>
<gene>
    <name evidence="1" type="ORF">V6N12_061502</name>
</gene>
<keyword evidence="2" id="KW-1185">Reference proteome</keyword>
<accession>A0ABR2DX88</accession>
<sequence>MKRQPFCFHFDWGRYFSLFPFKIAYGTTQSIFPSFIILDPDKCTSSIMVPINTKSRGNIVRTIVDKIGLSLECLICFGERPYSEATINRWDRDNIIHLPDAESMLKQVEELCRHAL</sequence>
<dbReference type="Proteomes" id="UP001472677">
    <property type="component" value="Unassembled WGS sequence"/>
</dbReference>
<name>A0ABR2DX88_9ROSI</name>
<dbReference type="EMBL" id="JBBPBM010000021">
    <property type="protein sequence ID" value="KAK8548591.1"/>
    <property type="molecule type" value="Genomic_DNA"/>
</dbReference>
<organism evidence="1 2">
    <name type="scientific">Hibiscus sabdariffa</name>
    <name type="common">roselle</name>
    <dbReference type="NCBI Taxonomy" id="183260"/>
    <lineage>
        <taxon>Eukaryota</taxon>
        <taxon>Viridiplantae</taxon>
        <taxon>Streptophyta</taxon>
        <taxon>Embryophyta</taxon>
        <taxon>Tracheophyta</taxon>
        <taxon>Spermatophyta</taxon>
        <taxon>Magnoliopsida</taxon>
        <taxon>eudicotyledons</taxon>
        <taxon>Gunneridae</taxon>
        <taxon>Pentapetalae</taxon>
        <taxon>rosids</taxon>
        <taxon>malvids</taxon>
        <taxon>Malvales</taxon>
        <taxon>Malvaceae</taxon>
        <taxon>Malvoideae</taxon>
        <taxon>Hibiscus</taxon>
    </lineage>
</organism>
<reference evidence="1 2" key="1">
    <citation type="journal article" date="2024" name="G3 (Bethesda)">
        <title>Genome assembly of Hibiscus sabdariffa L. provides insights into metabolisms of medicinal natural products.</title>
        <authorList>
            <person name="Kim T."/>
        </authorList>
    </citation>
    <scope>NUCLEOTIDE SEQUENCE [LARGE SCALE GENOMIC DNA]</scope>
    <source>
        <strain evidence="1">TK-2024</strain>
        <tissue evidence="1">Old leaves</tissue>
    </source>
</reference>
<evidence type="ECO:0000313" key="1">
    <source>
        <dbReference type="EMBL" id="KAK8548591.1"/>
    </source>
</evidence>
<proteinExistence type="predicted"/>
<protein>
    <recommendedName>
        <fullName evidence="3">Type II toxin-antitoxin system PemK/MazF family toxin</fullName>
    </recommendedName>
</protein>
<evidence type="ECO:0008006" key="3">
    <source>
        <dbReference type="Google" id="ProtNLM"/>
    </source>
</evidence>
<comment type="caution">
    <text evidence="1">The sequence shown here is derived from an EMBL/GenBank/DDBJ whole genome shotgun (WGS) entry which is preliminary data.</text>
</comment>